<reference evidence="2 3" key="2">
    <citation type="submission" date="2016-01" db="EMBL/GenBank/DDBJ databases">
        <title>Microcella alkaliphila JAM AC0309 whole genome shotgun sequence.</title>
        <authorList>
            <person name="Kurata A."/>
            <person name="Hirose Y."/>
            <person name="Kishimoto N."/>
            <person name="Kobayashi T."/>
        </authorList>
    </citation>
    <scope>NUCLEOTIDE SEQUENCE [LARGE SCALE GENOMIC DNA]</scope>
    <source>
        <strain evidence="2 3">JAM AC0309</strain>
    </source>
</reference>
<sequence>MSIVDRLASPPTTRMSGVAWASAAAVGFVMASFGLTLFSTPGDSQETLLLISNLTGLLGVFAFHALLRAVHAAVGRRGVPAWLLPLAYALLLARAIVLVPYFVEGAVVALPAALVPAIPIVFFALAGAAAACAAISWMPATPESRTPLRIAVVGLTIGIVVMLMLLTGTGLVLIVVSLALAVMNAFRKPAAAVDEE</sequence>
<feature type="transmembrane region" description="Helical" evidence="1">
    <location>
        <begin position="82"/>
        <end position="103"/>
    </location>
</feature>
<dbReference type="AlphaFoldDB" id="A0A0U5BS18"/>
<protein>
    <submittedName>
        <fullName evidence="2">TAP2 protein</fullName>
    </submittedName>
</protein>
<dbReference type="KEGG" id="malk:MalAC0309_2332"/>
<accession>A0A0U5BS18</accession>
<dbReference type="EMBL" id="AP017315">
    <property type="protein sequence ID" value="BAU33174.1"/>
    <property type="molecule type" value="Genomic_DNA"/>
</dbReference>
<evidence type="ECO:0000256" key="1">
    <source>
        <dbReference type="SAM" id="Phobius"/>
    </source>
</evidence>
<reference evidence="3" key="1">
    <citation type="submission" date="2015-12" db="EMBL/GenBank/DDBJ databases">
        <authorList>
            <person name="Shamseldin A."/>
            <person name="Moawad H."/>
            <person name="Abd El-Rahim W.M."/>
            <person name="Sadowsky M.J."/>
        </authorList>
    </citation>
    <scope>NUCLEOTIDE SEQUENCE [LARGE SCALE GENOMIC DNA]</scope>
    <source>
        <strain evidence="3">JAM AC0309</strain>
    </source>
</reference>
<keyword evidence="1" id="KW-0812">Transmembrane</keyword>
<dbReference type="RefSeq" id="WP_096422839.1">
    <property type="nucleotide sequence ID" value="NZ_AP017315.1"/>
</dbReference>
<feature type="transmembrane region" description="Helical" evidence="1">
    <location>
        <begin position="150"/>
        <end position="183"/>
    </location>
</feature>
<evidence type="ECO:0000313" key="2">
    <source>
        <dbReference type="EMBL" id="BAU33174.1"/>
    </source>
</evidence>
<keyword evidence="1" id="KW-1133">Transmembrane helix</keyword>
<gene>
    <name evidence="2" type="ORF">MalAC0309_2332</name>
</gene>
<name>A0A0U5BS18_9MICO</name>
<proteinExistence type="predicted"/>
<feature type="transmembrane region" description="Helical" evidence="1">
    <location>
        <begin position="50"/>
        <end position="70"/>
    </location>
</feature>
<feature type="transmembrane region" description="Helical" evidence="1">
    <location>
        <begin position="18"/>
        <end position="38"/>
    </location>
</feature>
<feature type="transmembrane region" description="Helical" evidence="1">
    <location>
        <begin position="109"/>
        <end position="138"/>
    </location>
</feature>
<evidence type="ECO:0000313" key="3">
    <source>
        <dbReference type="Proteomes" id="UP000218965"/>
    </source>
</evidence>
<keyword evidence="1" id="KW-0472">Membrane</keyword>
<organism evidence="2 3">
    <name type="scientific">Microcella alkaliphila</name>
    <dbReference type="NCBI Taxonomy" id="279828"/>
    <lineage>
        <taxon>Bacteria</taxon>
        <taxon>Bacillati</taxon>
        <taxon>Actinomycetota</taxon>
        <taxon>Actinomycetes</taxon>
        <taxon>Micrococcales</taxon>
        <taxon>Microbacteriaceae</taxon>
        <taxon>Microcella</taxon>
    </lineage>
</organism>
<dbReference type="Proteomes" id="UP000218965">
    <property type="component" value="Chromosome"/>
</dbReference>